<comment type="caution">
    <text evidence="3">The sequence shown here is derived from an EMBL/GenBank/DDBJ whole genome shotgun (WGS) entry which is preliminary data.</text>
</comment>
<dbReference type="PANTHER" id="PTHR34138:SF1">
    <property type="entry name" value="CELL SHAPE-DETERMINING PROTEIN MREC"/>
    <property type="match status" value="1"/>
</dbReference>
<protein>
    <submittedName>
        <fullName evidence="3">Rod shape-determining protein MreC</fullName>
    </submittedName>
</protein>
<reference evidence="3 4" key="1">
    <citation type="submission" date="2020-06" db="EMBL/GenBank/DDBJ databases">
        <title>Dysbiosis in marine aquaculture revealed through microbiome analysis: reverse ecology for environmental sustainability.</title>
        <authorList>
            <person name="Haro-Moreno J.M."/>
            <person name="Coutinho F.H."/>
            <person name="Zaragoza-Solas A."/>
            <person name="Picazo A."/>
            <person name="Almagro-Moreno S."/>
            <person name="Lopez-Perez M."/>
        </authorList>
    </citation>
    <scope>NUCLEOTIDE SEQUENCE [LARGE SCALE GENOMIC DNA]</scope>
    <source>
        <strain evidence="3">MCMED-G42</strain>
    </source>
</reference>
<evidence type="ECO:0000256" key="1">
    <source>
        <dbReference type="SAM" id="Phobius"/>
    </source>
</evidence>
<dbReference type="EMBL" id="JACETM010000005">
    <property type="protein sequence ID" value="MBA4723800.1"/>
    <property type="molecule type" value="Genomic_DNA"/>
</dbReference>
<feature type="transmembrane region" description="Helical" evidence="1">
    <location>
        <begin position="6"/>
        <end position="28"/>
    </location>
</feature>
<evidence type="ECO:0000259" key="2">
    <source>
        <dbReference type="Pfam" id="PF04085"/>
    </source>
</evidence>
<keyword evidence="1" id="KW-0472">Membrane</keyword>
<dbReference type="Proteomes" id="UP000585327">
    <property type="component" value="Unassembled WGS sequence"/>
</dbReference>
<feature type="domain" description="Rod shape-determining protein MreC beta-barrel core" evidence="2">
    <location>
        <begin position="155"/>
        <end position="264"/>
    </location>
</feature>
<dbReference type="Gene3D" id="2.40.10.350">
    <property type="entry name" value="Rod shape-determining protein MreC, domain 2"/>
    <property type="match status" value="1"/>
</dbReference>
<dbReference type="AlphaFoldDB" id="A0A838YJN8"/>
<dbReference type="PANTHER" id="PTHR34138">
    <property type="entry name" value="CELL SHAPE-DETERMINING PROTEIN MREC"/>
    <property type="match status" value="1"/>
</dbReference>
<name>A0A838YJN8_9GAMM</name>
<evidence type="ECO:0000313" key="4">
    <source>
        <dbReference type="Proteomes" id="UP000585327"/>
    </source>
</evidence>
<dbReference type="Pfam" id="PF04085">
    <property type="entry name" value="MreC"/>
    <property type="match status" value="1"/>
</dbReference>
<dbReference type="InterPro" id="IPR042175">
    <property type="entry name" value="Cell/Rod_MreC_2"/>
</dbReference>
<accession>A0A838YJN8</accession>
<dbReference type="GO" id="GO:0008360">
    <property type="term" value="P:regulation of cell shape"/>
    <property type="evidence" value="ECO:0007669"/>
    <property type="project" value="InterPro"/>
</dbReference>
<dbReference type="InterPro" id="IPR007221">
    <property type="entry name" value="MreC"/>
</dbReference>
<proteinExistence type="predicted"/>
<gene>
    <name evidence="3" type="ORF">H2021_01145</name>
</gene>
<keyword evidence="1" id="KW-1133">Transmembrane helix</keyword>
<keyword evidence="1" id="KW-0812">Transmembrane</keyword>
<organism evidence="3 4">
    <name type="scientific">SAR86 cluster bacterium</name>
    <dbReference type="NCBI Taxonomy" id="2030880"/>
    <lineage>
        <taxon>Bacteria</taxon>
        <taxon>Pseudomonadati</taxon>
        <taxon>Pseudomonadota</taxon>
        <taxon>Gammaproteobacteria</taxon>
        <taxon>SAR86 cluster</taxon>
    </lineage>
</organism>
<dbReference type="GO" id="GO:0005886">
    <property type="term" value="C:plasma membrane"/>
    <property type="evidence" value="ECO:0007669"/>
    <property type="project" value="TreeGrafter"/>
</dbReference>
<dbReference type="InterPro" id="IPR055342">
    <property type="entry name" value="MreC_beta-barrel_core"/>
</dbReference>
<evidence type="ECO:0000313" key="3">
    <source>
        <dbReference type="EMBL" id="MBA4723800.1"/>
    </source>
</evidence>
<sequence length="277" mass="31920">MAMNTPNTSIFSYAIYIFIASFFIYLDFKFNTFSKPKNFYNSTILTSKFIVTDYFLDPLTSIPSNLKSKSILKKENNELRDQLNKEYISKFIISNNEGFFLEEDQLENFIEKEDSLNKAIFSKLVSFDSQNYFCCDDHKMSIRTISKPEDNLIQRPVISESGILGQVISDLNNIQEVMLLSNSRHYIPIVSKDFYCNAKGSGKPLIVTCLYSKLIWEDPLEVGQDFYSSGLGGIFPVGIHLGKVIEIRELNEIQREVRFKLHANPLEHNFFAIMVSQ</sequence>